<dbReference type="HOGENOM" id="CLU_1502469_0_0_6"/>
<evidence type="ECO:0000313" key="2">
    <source>
        <dbReference type="EMBL" id="ABZ77940.1"/>
    </source>
</evidence>
<feature type="transmembrane region" description="Helical" evidence="1">
    <location>
        <begin position="32"/>
        <end position="54"/>
    </location>
</feature>
<dbReference type="EMBL" id="CP000931">
    <property type="protein sequence ID" value="ABZ77940.1"/>
    <property type="molecule type" value="Genomic_DNA"/>
</dbReference>
<name>B0TSI6_SHEHH</name>
<dbReference type="eggNOG" id="COG4232">
    <property type="taxonomic scope" value="Bacteria"/>
</dbReference>
<dbReference type="GO" id="GO:0015035">
    <property type="term" value="F:protein-disulfide reductase activity"/>
    <property type="evidence" value="ECO:0007669"/>
    <property type="project" value="TreeGrafter"/>
</dbReference>
<accession>B0TSI6</accession>
<dbReference type="CDD" id="cd02953">
    <property type="entry name" value="DsbDgamma"/>
    <property type="match status" value="1"/>
</dbReference>
<dbReference type="RefSeq" id="WP_012278460.1">
    <property type="nucleotide sequence ID" value="NC_010334.1"/>
</dbReference>
<gene>
    <name evidence="2" type="ordered locus">Shal_3394</name>
</gene>
<dbReference type="PANTHER" id="PTHR32234:SF3">
    <property type="entry name" value="SUPPRESSION OF COPPER SENSITIVITY PROTEIN"/>
    <property type="match status" value="1"/>
</dbReference>
<evidence type="ECO:0000256" key="1">
    <source>
        <dbReference type="SAM" id="Phobius"/>
    </source>
</evidence>
<keyword evidence="1" id="KW-0812">Transmembrane</keyword>
<dbReference type="GO" id="GO:0045454">
    <property type="term" value="P:cell redox homeostasis"/>
    <property type="evidence" value="ECO:0007669"/>
    <property type="project" value="TreeGrafter"/>
</dbReference>
<dbReference type="InterPro" id="IPR035671">
    <property type="entry name" value="DsbD_gamma"/>
</dbReference>
<dbReference type="STRING" id="458817.Shal_3394"/>
<dbReference type="KEGG" id="shl:Shal_3394"/>
<keyword evidence="3" id="KW-1185">Reference proteome</keyword>
<organism evidence="2 3">
    <name type="scientific">Shewanella halifaxensis (strain HAW-EB4)</name>
    <dbReference type="NCBI Taxonomy" id="458817"/>
    <lineage>
        <taxon>Bacteria</taxon>
        <taxon>Pseudomonadati</taxon>
        <taxon>Pseudomonadota</taxon>
        <taxon>Gammaproteobacteria</taxon>
        <taxon>Alteromonadales</taxon>
        <taxon>Shewanellaceae</taxon>
        <taxon>Shewanella</taxon>
    </lineage>
</organism>
<dbReference type="AlphaFoldDB" id="B0TSI6"/>
<reference evidence="2" key="1">
    <citation type="submission" date="2008-01" db="EMBL/GenBank/DDBJ databases">
        <title>Complete sequence of Shewanella halifaxensis HAW-EB4.</title>
        <authorList>
            <consortium name="US DOE Joint Genome Institute"/>
            <person name="Copeland A."/>
            <person name="Lucas S."/>
            <person name="Lapidus A."/>
            <person name="Glavina del Rio T."/>
            <person name="Dalin E."/>
            <person name="Tice H."/>
            <person name="Bruce D."/>
            <person name="Goodwin L."/>
            <person name="Pitluck S."/>
            <person name="Sims D."/>
            <person name="Brettin T."/>
            <person name="Detter J.C."/>
            <person name="Han C."/>
            <person name="Kuske C.R."/>
            <person name="Schmutz J."/>
            <person name="Larimer F."/>
            <person name="Land M."/>
            <person name="Hauser L."/>
            <person name="Kyrpides N."/>
            <person name="Kim E."/>
            <person name="Zhao J.-S."/>
            <person name="Richardson P."/>
        </authorList>
    </citation>
    <scope>NUCLEOTIDE SEQUENCE [LARGE SCALE GENOMIC DNA]</scope>
    <source>
        <strain evidence="2">HAW-EB4</strain>
    </source>
</reference>
<feature type="transmembrane region" description="Helical" evidence="1">
    <location>
        <begin position="6"/>
        <end position="25"/>
    </location>
</feature>
<dbReference type="OrthoDB" id="9811036at2"/>
<dbReference type="Pfam" id="PF13899">
    <property type="entry name" value="Thioredoxin_7"/>
    <property type="match status" value="1"/>
</dbReference>
<dbReference type="SUPFAM" id="SSF52833">
    <property type="entry name" value="Thioredoxin-like"/>
    <property type="match status" value="1"/>
</dbReference>
<dbReference type="Gene3D" id="3.40.30.10">
    <property type="entry name" value="Glutaredoxin"/>
    <property type="match status" value="1"/>
</dbReference>
<dbReference type="Proteomes" id="UP000001317">
    <property type="component" value="Chromosome"/>
</dbReference>
<sequence length="180" mass="19935">MGTISVTILIFLIFICIAIASLIVLKIKGRLIPNAVIAVLFCFATCIASVFGFINYGEDYDAYKKLQWQTLTPDQIQPLVDNGYTVFIDVTADWCNICYANKAGVTHREKIVNALTQKHIILMQGDWSQPNMVVENYLQMQGLNSVPYNRVYGPGAPNGIVLPSQLTVEAVMFALEKAKG</sequence>
<dbReference type="PANTHER" id="PTHR32234">
    <property type="entry name" value="THIOL:DISULFIDE INTERCHANGE PROTEIN DSBD"/>
    <property type="match status" value="1"/>
</dbReference>
<evidence type="ECO:0000313" key="3">
    <source>
        <dbReference type="Proteomes" id="UP000001317"/>
    </source>
</evidence>
<dbReference type="InterPro" id="IPR036249">
    <property type="entry name" value="Thioredoxin-like_sf"/>
</dbReference>
<keyword evidence="1" id="KW-0472">Membrane</keyword>
<protein>
    <submittedName>
        <fullName evidence="2">Thiol:disulfide interchange protein, putative</fullName>
    </submittedName>
</protein>
<proteinExistence type="predicted"/>
<keyword evidence="1" id="KW-1133">Transmembrane helix</keyword>